<evidence type="ECO:0000313" key="3">
    <source>
        <dbReference type="Proteomes" id="UP000631114"/>
    </source>
</evidence>
<sequence>MQIRSLQEGSTPTTEDEIVDKVLGTKPGYVMGLDTRHGSTVILRHNNPRLKTLEGELRRLRDRLRSMRDKRKSSQLACTKMRVGLRSYRIGKRLLKLNWSFSWRTLGPVFLWGLSLLPDLERYYESSVPDSIAAIRFTGTTKKSHAYAQASMIMVQLREYFAKMDCWG</sequence>
<dbReference type="EMBL" id="JADFTS010000001">
    <property type="protein sequence ID" value="KAF9626275.1"/>
    <property type="molecule type" value="Genomic_DNA"/>
</dbReference>
<dbReference type="AlphaFoldDB" id="A0A835MBB1"/>
<dbReference type="Proteomes" id="UP000631114">
    <property type="component" value="Unassembled WGS sequence"/>
</dbReference>
<evidence type="ECO:0000313" key="2">
    <source>
        <dbReference type="EMBL" id="KAF9626275.1"/>
    </source>
</evidence>
<comment type="caution">
    <text evidence="2">The sequence shown here is derived from an EMBL/GenBank/DDBJ whole genome shotgun (WGS) entry which is preliminary data.</text>
</comment>
<name>A0A835MBB1_9MAGN</name>
<protein>
    <submittedName>
        <fullName evidence="2">Uncharacterized protein</fullName>
    </submittedName>
</protein>
<reference evidence="2 3" key="1">
    <citation type="submission" date="2020-10" db="EMBL/GenBank/DDBJ databases">
        <title>The Coptis chinensis genome and diversification of protoberbering-type alkaloids.</title>
        <authorList>
            <person name="Wang B."/>
            <person name="Shu S."/>
            <person name="Song C."/>
            <person name="Liu Y."/>
        </authorList>
    </citation>
    <scope>NUCLEOTIDE SEQUENCE [LARGE SCALE GENOMIC DNA]</scope>
    <source>
        <strain evidence="2">HL-2020</strain>
        <tissue evidence="2">Leaf</tissue>
    </source>
</reference>
<evidence type="ECO:0000256" key="1">
    <source>
        <dbReference type="SAM" id="Coils"/>
    </source>
</evidence>
<organism evidence="2 3">
    <name type="scientific">Coptis chinensis</name>
    <dbReference type="NCBI Taxonomy" id="261450"/>
    <lineage>
        <taxon>Eukaryota</taxon>
        <taxon>Viridiplantae</taxon>
        <taxon>Streptophyta</taxon>
        <taxon>Embryophyta</taxon>
        <taxon>Tracheophyta</taxon>
        <taxon>Spermatophyta</taxon>
        <taxon>Magnoliopsida</taxon>
        <taxon>Ranunculales</taxon>
        <taxon>Ranunculaceae</taxon>
        <taxon>Coptidoideae</taxon>
        <taxon>Coptis</taxon>
    </lineage>
</organism>
<gene>
    <name evidence="2" type="ORF">IFM89_031788</name>
</gene>
<proteinExistence type="predicted"/>
<keyword evidence="3" id="KW-1185">Reference proteome</keyword>
<keyword evidence="1" id="KW-0175">Coiled coil</keyword>
<accession>A0A835MBB1</accession>
<feature type="coiled-coil region" evidence="1">
    <location>
        <begin position="50"/>
        <end position="77"/>
    </location>
</feature>